<feature type="transmembrane region" description="Helical" evidence="1">
    <location>
        <begin position="359"/>
        <end position="379"/>
    </location>
</feature>
<feature type="transmembrane region" description="Helical" evidence="1">
    <location>
        <begin position="42"/>
        <end position="60"/>
    </location>
</feature>
<dbReference type="EMBL" id="CP001618">
    <property type="protein sequence ID" value="ACQ81996.1"/>
    <property type="molecule type" value="Genomic_DNA"/>
</dbReference>
<dbReference type="OrthoDB" id="2014935at2"/>
<evidence type="ECO:0000313" key="2">
    <source>
        <dbReference type="EMBL" id="ACQ81996.1"/>
    </source>
</evidence>
<gene>
    <name evidence="2" type="ordered locus">Bcav_3754</name>
</gene>
<feature type="transmembrane region" description="Helical" evidence="1">
    <location>
        <begin position="412"/>
        <end position="432"/>
    </location>
</feature>
<keyword evidence="1" id="KW-1133">Transmembrane helix</keyword>
<evidence type="ECO:0000313" key="3">
    <source>
        <dbReference type="Proteomes" id="UP000007962"/>
    </source>
</evidence>
<feature type="transmembrane region" description="Helical" evidence="1">
    <location>
        <begin position="452"/>
        <end position="472"/>
    </location>
</feature>
<dbReference type="HOGENOM" id="CLU_036785_2_0_11"/>
<name>C5C3T7_BEUC1</name>
<organism evidence="2 3">
    <name type="scientific">Beutenbergia cavernae (strain ATCC BAA-8 / DSM 12333 / CCUG 43141 / JCM 11478 / NBRC 16432 / NCIMB 13614 / HKI 0122)</name>
    <dbReference type="NCBI Taxonomy" id="471853"/>
    <lineage>
        <taxon>Bacteria</taxon>
        <taxon>Bacillati</taxon>
        <taxon>Actinomycetota</taxon>
        <taxon>Actinomycetes</taxon>
        <taxon>Micrococcales</taxon>
        <taxon>Beutenbergiaceae</taxon>
        <taxon>Beutenbergia</taxon>
    </lineage>
</organism>
<feature type="transmembrane region" description="Helical" evidence="1">
    <location>
        <begin position="179"/>
        <end position="202"/>
    </location>
</feature>
<feature type="transmembrane region" description="Helical" evidence="1">
    <location>
        <begin position="522"/>
        <end position="541"/>
    </location>
</feature>
<dbReference type="STRING" id="471853.Bcav_3754"/>
<dbReference type="AlphaFoldDB" id="C5C3T7"/>
<feature type="transmembrane region" description="Helical" evidence="1">
    <location>
        <begin position="140"/>
        <end position="167"/>
    </location>
</feature>
<proteinExistence type="predicted"/>
<feature type="transmembrane region" description="Helical" evidence="1">
    <location>
        <begin position="103"/>
        <end position="120"/>
    </location>
</feature>
<keyword evidence="3" id="KW-1185">Reference proteome</keyword>
<feature type="transmembrane region" description="Helical" evidence="1">
    <location>
        <begin position="479"/>
        <end position="499"/>
    </location>
</feature>
<sequence length="551" mass="56659">MTSATLTRGGLPVRRAFRPAARGAAGTGAMIRLVLRRNRVRLAAWFVVIVGLVAYVGSYYTTVFDSQQALDDFAALSDTPSIRALTGLAAAAATLGGAVWTKIWMTCAVALALGVAFLVTRNGRAEEELGRTELLRSRALGIHAQSFATYLVLAVVCLASGAGVALVSMANGLDPDGAGVVGSVVFGASVAGVGLVAIGVAAVAGQLASTARGANMLASVVIGGFYVLRMMGDLGDGTLTWLSPIGWGEKMEPWSANSWWPFALLVGFAAVLLAVATRLEARRDLASGLLPDRPGPSDAAAQLASPLGLALRLQRGAILAWTLTVVLASLLFGSVVEAMTDLVDDAGGDVDVLIGGSGVEALVSLLVMLVALIVAVFALQSTMTLRADEATGILEPQLAGALSRTRWALERLLVPAVGSAVLLLLGGAAMGAGYGSLVGDSGQTWVLAGAALAYWPAVMLLVGIAVALFGWLPRVAIPVTWSLLGLMWLLVLVGDALNLPDWVLDGMPFSATPYQPLESMDAAPLVVLAALAAAGVALGLARFARRDLRTG</sequence>
<dbReference type="RefSeq" id="WP_015884233.1">
    <property type="nucleotide sequence ID" value="NC_012669.1"/>
</dbReference>
<keyword evidence="1" id="KW-0812">Transmembrane</keyword>
<feature type="transmembrane region" description="Helical" evidence="1">
    <location>
        <begin position="318"/>
        <end position="339"/>
    </location>
</feature>
<feature type="transmembrane region" description="Helical" evidence="1">
    <location>
        <begin position="259"/>
        <end position="277"/>
    </location>
</feature>
<protein>
    <submittedName>
        <fullName evidence="2">Putative ABC transporter permease protein</fullName>
    </submittedName>
</protein>
<accession>C5C3T7</accession>
<dbReference type="eggNOG" id="COG3559">
    <property type="taxonomic scope" value="Bacteria"/>
</dbReference>
<dbReference type="Proteomes" id="UP000007962">
    <property type="component" value="Chromosome"/>
</dbReference>
<evidence type="ECO:0000256" key="1">
    <source>
        <dbReference type="SAM" id="Phobius"/>
    </source>
</evidence>
<dbReference type="KEGG" id="bcv:Bcav_3754"/>
<keyword evidence="1" id="KW-0472">Membrane</keyword>
<feature type="transmembrane region" description="Helical" evidence="1">
    <location>
        <begin position="214"/>
        <end position="232"/>
    </location>
</feature>
<reference evidence="2 3" key="1">
    <citation type="journal article" date="2009" name="Stand. Genomic Sci.">
        <title>Complete genome sequence of Beutenbergia cavernae type strain (HKI 0122).</title>
        <authorList>
            <person name="Land M."/>
            <person name="Pukall R."/>
            <person name="Abt B."/>
            <person name="Goker M."/>
            <person name="Rohde M."/>
            <person name="Glavina Del Rio T."/>
            <person name="Tice H."/>
            <person name="Copeland A."/>
            <person name="Cheng J.F."/>
            <person name="Lucas S."/>
            <person name="Chen F."/>
            <person name="Nolan M."/>
            <person name="Bruce D."/>
            <person name="Goodwin L."/>
            <person name="Pitluck S."/>
            <person name="Ivanova N."/>
            <person name="Mavromatis K."/>
            <person name="Ovchinnikova G."/>
            <person name="Pati A."/>
            <person name="Chen A."/>
            <person name="Palaniappan K."/>
            <person name="Hauser L."/>
            <person name="Chang Y.J."/>
            <person name="Jefferies C.C."/>
            <person name="Saunders E."/>
            <person name="Brettin T."/>
            <person name="Detter J.C."/>
            <person name="Han C."/>
            <person name="Chain P."/>
            <person name="Bristow J."/>
            <person name="Eisen J.A."/>
            <person name="Markowitz V."/>
            <person name="Hugenholtz P."/>
            <person name="Kyrpides N.C."/>
            <person name="Klenk H.P."/>
            <person name="Lapidus A."/>
        </authorList>
    </citation>
    <scope>NUCLEOTIDE SEQUENCE [LARGE SCALE GENOMIC DNA]</scope>
    <source>
        <strain evidence="3">ATCC BAA-8 / DSM 12333 / NBRC 16432</strain>
    </source>
</reference>